<organism evidence="1 2">
    <name type="scientific">Cajanus cajan</name>
    <name type="common">Pigeon pea</name>
    <name type="synonym">Cajanus indicus</name>
    <dbReference type="NCBI Taxonomy" id="3821"/>
    <lineage>
        <taxon>Eukaryota</taxon>
        <taxon>Viridiplantae</taxon>
        <taxon>Streptophyta</taxon>
        <taxon>Embryophyta</taxon>
        <taxon>Tracheophyta</taxon>
        <taxon>Spermatophyta</taxon>
        <taxon>Magnoliopsida</taxon>
        <taxon>eudicotyledons</taxon>
        <taxon>Gunneridae</taxon>
        <taxon>Pentapetalae</taxon>
        <taxon>rosids</taxon>
        <taxon>fabids</taxon>
        <taxon>Fabales</taxon>
        <taxon>Fabaceae</taxon>
        <taxon>Papilionoideae</taxon>
        <taxon>50 kb inversion clade</taxon>
        <taxon>NPAAA clade</taxon>
        <taxon>indigoferoid/millettioid clade</taxon>
        <taxon>Phaseoleae</taxon>
        <taxon>Cajanus</taxon>
    </lineage>
</organism>
<keyword evidence="2" id="KW-1185">Reference proteome</keyword>
<gene>
    <name evidence="1" type="ORF">KK1_044419</name>
</gene>
<evidence type="ECO:0000313" key="1">
    <source>
        <dbReference type="EMBL" id="KYP34611.1"/>
    </source>
</evidence>
<dbReference type="PANTHER" id="PTHR48475:SF1">
    <property type="entry name" value="RNASE H TYPE-1 DOMAIN-CONTAINING PROTEIN"/>
    <property type="match status" value="1"/>
</dbReference>
<name>A0A151QWA2_CAJCA</name>
<dbReference type="Gramene" id="C.cajan_42784.t">
    <property type="protein sequence ID" value="C.cajan_42784.t"/>
    <property type="gene ID" value="C.cajan_42784"/>
</dbReference>
<accession>A0A151QWA2</accession>
<dbReference type="Proteomes" id="UP000075243">
    <property type="component" value="Unassembled WGS sequence"/>
</dbReference>
<dbReference type="AlphaFoldDB" id="A0A151QWA2"/>
<sequence length="175" mass="20304">MSKGCLESLIHTENELIGNLESLTIDTSGAQDWRKELIEYLQNPNLKFKRKIKYQALNYVMLNKELYKKGFDGILFKCLGNHEIYIAMAETHAGICGAHQACVRIRNFQVEDLVLKTIFPMDQKSRHLGKWSYNWEGPFVVNQVYSKNVYVIKEINSNAASKVINGKYLKKFHER</sequence>
<evidence type="ECO:0000313" key="2">
    <source>
        <dbReference type="Proteomes" id="UP000075243"/>
    </source>
</evidence>
<reference evidence="1" key="1">
    <citation type="journal article" date="2012" name="Nat. Biotechnol.">
        <title>Draft genome sequence of pigeonpea (Cajanus cajan), an orphan legume crop of resource-poor farmers.</title>
        <authorList>
            <person name="Varshney R.K."/>
            <person name="Chen W."/>
            <person name="Li Y."/>
            <person name="Bharti A.K."/>
            <person name="Saxena R.K."/>
            <person name="Schlueter J.A."/>
            <person name="Donoghue M.T."/>
            <person name="Azam S."/>
            <person name="Fan G."/>
            <person name="Whaley A.M."/>
            <person name="Farmer A.D."/>
            <person name="Sheridan J."/>
            <person name="Iwata A."/>
            <person name="Tuteja R."/>
            <person name="Penmetsa R.V."/>
            <person name="Wu W."/>
            <person name="Upadhyaya H.D."/>
            <person name="Yang S.P."/>
            <person name="Shah T."/>
            <person name="Saxena K.B."/>
            <person name="Michael T."/>
            <person name="McCombie W.R."/>
            <person name="Yang B."/>
            <person name="Zhang G."/>
            <person name="Yang H."/>
            <person name="Wang J."/>
            <person name="Spillane C."/>
            <person name="Cook D.R."/>
            <person name="May G.D."/>
            <person name="Xu X."/>
            <person name="Jackson S.A."/>
        </authorList>
    </citation>
    <scope>NUCLEOTIDE SEQUENCE [LARGE SCALE GENOMIC DNA]</scope>
</reference>
<dbReference type="EMBL" id="KQ484556">
    <property type="protein sequence ID" value="KYP34611.1"/>
    <property type="molecule type" value="Genomic_DNA"/>
</dbReference>
<protein>
    <submittedName>
        <fullName evidence="1">Uncharacterized protein</fullName>
    </submittedName>
</protein>
<proteinExistence type="predicted"/>
<dbReference type="PANTHER" id="PTHR48475">
    <property type="entry name" value="RIBONUCLEASE H"/>
    <property type="match status" value="1"/>
</dbReference>